<name>A0ACD1AFX2_9FIRM</name>
<dbReference type="EMBL" id="CP042469">
    <property type="protein sequence ID" value="QOX65375.1"/>
    <property type="molecule type" value="Genomic_DNA"/>
</dbReference>
<evidence type="ECO:0000313" key="2">
    <source>
        <dbReference type="Proteomes" id="UP000594014"/>
    </source>
</evidence>
<organism evidence="1 2">
    <name type="scientific">Anoxybacterium hadale</name>
    <dbReference type="NCBI Taxonomy" id="3408580"/>
    <lineage>
        <taxon>Bacteria</taxon>
        <taxon>Bacillati</taxon>
        <taxon>Bacillota</taxon>
        <taxon>Clostridia</taxon>
        <taxon>Peptostreptococcales</taxon>
        <taxon>Anaerovoracaceae</taxon>
        <taxon>Anoxybacterium</taxon>
    </lineage>
</organism>
<reference evidence="1" key="1">
    <citation type="submission" date="2019-08" db="EMBL/GenBank/DDBJ databases">
        <title>Genome sequence of Clostridiales bacterium MT110.</title>
        <authorList>
            <person name="Cao J."/>
        </authorList>
    </citation>
    <scope>NUCLEOTIDE SEQUENCE</scope>
    <source>
        <strain evidence="1">MT110</strain>
    </source>
</reference>
<evidence type="ECO:0000313" key="1">
    <source>
        <dbReference type="EMBL" id="QOX65375.1"/>
    </source>
</evidence>
<dbReference type="Proteomes" id="UP000594014">
    <property type="component" value="Chromosome"/>
</dbReference>
<proteinExistence type="predicted"/>
<protein>
    <submittedName>
        <fullName evidence="1">tRNA lysidine(34) synthetase TilS</fullName>
        <ecNumber evidence="1">6.3.4.19</ecNumber>
    </submittedName>
</protein>
<accession>A0ACD1AFX2</accession>
<gene>
    <name evidence="1" type="primary">tilS</name>
    <name evidence="1" type="ORF">FRZ06_19455</name>
</gene>
<keyword evidence="1" id="KW-0436">Ligase</keyword>
<keyword evidence="2" id="KW-1185">Reference proteome</keyword>
<sequence>MIKDKVKDTIVKNNLIEHGEHIVIGLSGGPDSVCLFHILQSLKEEWDLGIDAVHINHGLRPGAAEQDQKYTEDLCKSYHVPCHTFIYDVKKIAAETGASSEDAGRQVRYQSFALVAEKIACETGKTVKIAVAQNMNDQAETVLMRILRGTGTEGLCGIEYLRNDPDRGTLIRPLLDITREEIEAYCCEHKLEPQIDLTNLEPLYTRNKIRLELLPYLSEQFNPNITTVLNRLSAIAKEDKAYFSGKVNVLIEEHAEFGSNSVRMSVNLLKELEPALRHRVVKGLFERIGLVRDMGSVHLEQADELLIEGKTSASTDFPMGYGMRIQYGKVEFYKKAKTEKNSFEYEININKEGKIQISELNAEIGVKILSRQNWVSWRKKEKFGGNNEICSLSLEKLMASQVTPILRTRKPGDYIVPFGMRGRKKLQDFFVDAKIDKLDRDRIPIVSIGAEVIWIVGSRTSENFKVEDATEQIIVLEYCTKT</sequence>
<dbReference type="EC" id="6.3.4.19" evidence="1"/>